<gene>
    <name evidence="4" type="ORF">ACFOSB_18560</name>
</gene>
<evidence type="ECO:0000313" key="4">
    <source>
        <dbReference type="EMBL" id="MFC3834865.1"/>
    </source>
</evidence>
<dbReference type="EMBL" id="JBHRZG010000024">
    <property type="protein sequence ID" value="MFC3834865.1"/>
    <property type="molecule type" value="Genomic_DNA"/>
</dbReference>
<comment type="caution">
    <text evidence="4">The sequence shown here is derived from an EMBL/GenBank/DDBJ whole genome shotgun (WGS) entry which is preliminary data.</text>
</comment>
<dbReference type="RefSeq" id="WP_322472186.1">
    <property type="nucleotide sequence ID" value="NZ_JBHRZG010000024.1"/>
</dbReference>
<dbReference type="Gene3D" id="3.40.630.30">
    <property type="match status" value="1"/>
</dbReference>
<dbReference type="Proteomes" id="UP001595803">
    <property type="component" value="Unassembled WGS sequence"/>
</dbReference>
<protein>
    <submittedName>
        <fullName evidence="4">N-acetyltransferase family protein</fullName>
    </submittedName>
</protein>
<dbReference type="PANTHER" id="PTHR43072:SF23">
    <property type="entry name" value="UPF0039 PROTEIN C11D3.02C"/>
    <property type="match status" value="1"/>
</dbReference>
<evidence type="ECO:0000256" key="1">
    <source>
        <dbReference type="ARBA" id="ARBA00022679"/>
    </source>
</evidence>
<reference evidence="5" key="1">
    <citation type="journal article" date="2019" name="Int. J. Syst. Evol. Microbiol.">
        <title>The Global Catalogue of Microorganisms (GCM) 10K type strain sequencing project: providing services to taxonomists for standard genome sequencing and annotation.</title>
        <authorList>
            <consortium name="The Broad Institute Genomics Platform"/>
            <consortium name="The Broad Institute Genome Sequencing Center for Infectious Disease"/>
            <person name="Wu L."/>
            <person name="Ma J."/>
        </authorList>
    </citation>
    <scope>NUCLEOTIDE SEQUENCE [LARGE SCALE GENOMIC DNA]</scope>
    <source>
        <strain evidence="5">CCTCC AB 2017081</strain>
    </source>
</reference>
<evidence type="ECO:0000256" key="2">
    <source>
        <dbReference type="ARBA" id="ARBA00023315"/>
    </source>
</evidence>
<proteinExistence type="predicted"/>
<name>A0ABV7ZFA2_9DEIO</name>
<organism evidence="4 5">
    <name type="scientific">Deinococcus rufus</name>
    <dbReference type="NCBI Taxonomy" id="2136097"/>
    <lineage>
        <taxon>Bacteria</taxon>
        <taxon>Thermotogati</taxon>
        <taxon>Deinococcota</taxon>
        <taxon>Deinococci</taxon>
        <taxon>Deinococcales</taxon>
        <taxon>Deinococcaceae</taxon>
        <taxon>Deinococcus</taxon>
    </lineage>
</organism>
<keyword evidence="5" id="KW-1185">Reference proteome</keyword>
<dbReference type="Pfam" id="PF00583">
    <property type="entry name" value="Acetyltransf_1"/>
    <property type="match status" value="1"/>
</dbReference>
<evidence type="ECO:0000259" key="3">
    <source>
        <dbReference type="PROSITE" id="PS51186"/>
    </source>
</evidence>
<feature type="domain" description="N-acetyltransferase" evidence="3">
    <location>
        <begin position="9"/>
        <end position="170"/>
    </location>
</feature>
<dbReference type="InterPro" id="IPR000182">
    <property type="entry name" value="GNAT_dom"/>
</dbReference>
<keyword evidence="1" id="KW-0808">Transferase</keyword>
<evidence type="ECO:0000313" key="5">
    <source>
        <dbReference type="Proteomes" id="UP001595803"/>
    </source>
</evidence>
<dbReference type="PROSITE" id="PS51186">
    <property type="entry name" value="GNAT"/>
    <property type="match status" value="1"/>
</dbReference>
<keyword evidence="2" id="KW-0012">Acyltransferase</keyword>
<dbReference type="InterPro" id="IPR016181">
    <property type="entry name" value="Acyl_CoA_acyltransferase"/>
</dbReference>
<sequence length="186" mass="20111">MDAPPPVPVTVRLATRADVPAILDIYNHAVIHTTASYDLEPVSLDSRLAWFDHKVDGGWPVLVTVGGGGVTGWATFGPFREKPGYRYTVEHSVYVRDDCRGQGLGRALVDALIAEARARGLHSMIGGLDADNTGSLAFHTRLGFEPVAHFRQVGHKFGRWLDLIFVQLLLEPGSTAGSGTRLDVAP</sequence>
<dbReference type="SUPFAM" id="SSF55729">
    <property type="entry name" value="Acyl-CoA N-acyltransferases (Nat)"/>
    <property type="match status" value="1"/>
</dbReference>
<dbReference type="PANTHER" id="PTHR43072">
    <property type="entry name" value="N-ACETYLTRANSFERASE"/>
    <property type="match status" value="1"/>
</dbReference>
<accession>A0ABV7ZFA2</accession>
<dbReference type="CDD" id="cd04301">
    <property type="entry name" value="NAT_SF"/>
    <property type="match status" value="1"/>
</dbReference>